<name>A0A2S9H498_9BURK</name>
<evidence type="ECO:0000313" key="1">
    <source>
        <dbReference type="EMBL" id="PRC94805.1"/>
    </source>
</evidence>
<reference evidence="1 2" key="1">
    <citation type="submission" date="2018-02" db="EMBL/GenBank/DDBJ databases">
        <title>Solimicrobium silvestre gen. nov., sp. nov., isolated from alpine forest soil.</title>
        <authorList>
            <person name="Margesin R."/>
            <person name="Albuquerque L."/>
            <person name="Zhang D.-C."/>
            <person name="Froufe H.J.C."/>
            <person name="Severino R."/>
            <person name="Roxo I."/>
            <person name="Egas C."/>
            <person name="Da Costa M.S."/>
        </authorList>
    </citation>
    <scope>NUCLEOTIDE SEQUENCE [LARGE SCALE GENOMIC DNA]</scope>
    <source>
        <strain evidence="1 2">S20-91</strain>
    </source>
</reference>
<sequence length="218" mass="24817">MTMEHYLKIMDSHVHRYGIPAQVSLQGEGEPTLNHDFFNMAAHVRRIGSEPTTITNGSYKYPEHFAQSFKKIGISLDTLDPAEASRVGRHNLARVLEFIESVSSFLEVTIFTVAISPSFHAVAAWCQQRGLKHIVQPLQSKPDYNYRYPQHVVVHPRPSLYQCAYLQQDLMRYYAIDSGEFPCCFIKDARHYVSIADLKQQLANKQIPASCSGCKELK</sequence>
<dbReference type="EMBL" id="PUGF01000002">
    <property type="protein sequence ID" value="PRC94805.1"/>
    <property type="molecule type" value="Genomic_DNA"/>
</dbReference>
<gene>
    <name evidence="1" type="ORF">S2091_0808</name>
</gene>
<dbReference type="InterPro" id="IPR013785">
    <property type="entry name" value="Aldolase_TIM"/>
</dbReference>
<protein>
    <recommendedName>
        <fullName evidence="3">Radical SAM superfamily</fullName>
    </recommendedName>
</protein>
<dbReference type="PANTHER" id="PTHR11228:SF7">
    <property type="entry name" value="PQQA PEPTIDE CYCLASE"/>
    <property type="match status" value="1"/>
</dbReference>
<dbReference type="Gene3D" id="3.20.20.70">
    <property type="entry name" value="Aldolase class I"/>
    <property type="match status" value="1"/>
</dbReference>
<dbReference type="PANTHER" id="PTHR11228">
    <property type="entry name" value="RADICAL SAM DOMAIN PROTEIN"/>
    <property type="match status" value="1"/>
</dbReference>
<organism evidence="1 2">
    <name type="scientific">Solimicrobium silvestre</name>
    <dbReference type="NCBI Taxonomy" id="2099400"/>
    <lineage>
        <taxon>Bacteria</taxon>
        <taxon>Pseudomonadati</taxon>
        <taxon>Pseudomonadota</taxon>
        <taxon>Betaproteobacteria</taxon>
        <taxon>Burkholderiales</taxon>
        <taxon>Oxalobacteraceae</taxon>
        <taxon>Solimicrobium</taxon>
    </lineage>
</organism>
<accession>A0A2S9H498</accession>
<dbReference type="Proteomes" id="UP000237839">
    <property type="component" value="Unassembled WGS sequence"/>
</dbReference>
<dbReference type="InterPro" id="IPR050377">
    <property type="entry name" value="Radical_SAM_PqqE_MftC-like"/>
</dbReference>
<evidence type="ECO:0000313" key="2">
    <source>
        <dbReference type="Proteomes" id="UP000237839"/>
    </source>
</evidence>
<comment type="caution">
    <text evidence="1">The sequence shown here is derived from an EMBL/GenBank/DDBJ whole genome shotgun (WGS) entry which is preliminary data.</text>
</comment>
<keyword evidence="2" id="KW-1185">Reference proteome</keyword>
<dbReference type="SUPFAM" id="SSF102114">
    <property type="entry name" value="Radical SAM enzymes"/>
    <property type="match status" value="1"/>
</dbReference>
<dbReference type="AlphaFoldDB" id="A0A2S9H498"/>
<dbReference type="InterPro" id="IPR058240">
    <property type="entry name" value="rSAM_sf"/>
</dbReference>
<proteinExistence type="predicted"/>
<evidence type="ECO:0008006" key="3">
    <source>
        <dbReference type="Google" id="ProtNLM"/>
    </source>
</evidence>